<sequence length="209" mass="23392">MGQDIATQTANKNASHDKRNKGRWQLTLVILMPALAMGLAWYFYFFGAQFVPDGRTNKGELLLPPVSFESMALEKNKALFDLKALEGRWGILVFGSESCSDQACKDALYQTRQAHLALGRESDRVIRLFITPSSNPELNQSVLSEHPDLIWLGSTKESVLKALDNKEWPANGFYIVDPLGNIMMKYQPGQYGGDLLKDLRKLLKVSNIG</sequence>
<accession>A0A081NDW1</accession>
<gene>
    <name evidence="2" type="ORF">GZ78_22685</name>
</gene>
<protein>
    <recommendedName>
        <fullName evidence="4">Thioredoxin domain-containing protein</fullName>
    </recommendedName>
</protein>
<keyword evidence="1" id="KW-1133">Transmembrane helix</keyword>
<dbReference type="eggNOG" id="COG1999">
    <property type="taxonomic scope" value="Bacteria"/>
</dbReference>
<organism evidence="2 3">
    <name type="scientific">Endozoicomonas numazuensis</name>
    <dbReference type="NCBI Taxonomy" id="1137799"/>
    <lineage>
        <taxon>Bacteria</taxon>
        <taxon>Pseudomonadati</taxon>
        <taxon>Pseudomonadota</taxon>
        <taxon>Gammaproteobacteria</taxon>
        <taxon>Oceanospirillales</taxon>
        <taxon>Endozoicomonadaceae</taxon>
        <taxon>Endozoicomonas</taxon>
    </lineage>
</organism>
<evidence type="ECO:0000313" key="2">
    <source>
        <dbReference type="EMBL" id="KEQ16634.1"/>
    </source>
</evidence>
<dbReference type="OrthoDB" id="9785445at2"/>
<dbReference type="InterPro" id="IPR036249">
    <property type="entry name" value="Thioredoxin-like_sf"/>
</dbReference>
<comment type="caution">
    <text evidence="2">The sequence shown here is derived from an EMBL/GenBank/DDBJ whole genome shotgun (WGS) entry which is preliminary data.</text>
</comment>
<evidence type="ECO:0000256" key="1">
    <source>
        <dbReference type="SAM" id="Phobius"/>
    </source>
</evidence>
<keyword evidence="1" id="KW-0472">Membrane</keyword>
<dbReference type="RefSeq" id="WP_034840357.1">
    <property type="nucleotide sequence ID" value="NZ_JOKH01000005.1"/>
</dbReference>
<dbReference type="Gene3D" id="3.40.30.10">
    <property type="entry name" value="Glutaredoxin"/>
    <property type="match status" value="1"/>
</dbReference>
<dbReference type="AlphaFoldDB" id="A0A081NDW1"/>
<dbReference type="SUPFAM" id="SSF52833">
    <property type="entry name" value="Thioredoxin-like"/>
    <property type="match status" value="1"/>
</dbReference>
<keyword evidence="1" id="KW-0812">Transmembrane</keyword>
<evidence type="ECO:0000313" key="3">
    <source>
        <dbReference type="Proteomes" id="UP000028073"/>
    </source>
</evidence>
<dbReference type="Proteomes" id="UP000028073">
    <property type="component" value="Unassembled WGS sequence"/>
</dbReference>
<name>A0A081NDW1_9GAMM</name>
<proteinExistence type="predicted"/>
<keyword evidence="3" id="KW-1185">Reference proteome</keyword>
<reference evidence="2 3" key="1">
    <citation type="submission" date="2014-06" db="EMBL/GenBank/DDBJ databases">
        <title>Whole Genome Sequences of Three Symbiotic Endozoicomonas Bacteria.</title>
        <authorList>
            <person name="Neave M.J."/>
            <person name="Apprill A."/>
            <person name="Voolstra C.R."/>
        </authorList>
    </citation>
    <scope>NUCLEOTIDE SEQUENCE [LARGE SCALE GENOMIC DNA]</scope>
    <source>
        <strain evidence="2 3">DSM 25634</strain>
    </source>
</reference>
<evidence type="ECO:0008006" key="4">
    <source>
        <dbReference type="Google" id="ProtNLM"/>
    </source>
</evidence>
<dbReference type="EMBL" id="JOKH01000005">
    <property type="protein sequence ID" value="KEQ16634.1"/>
    <property type="molecule type" value="Genomic_DNA"/>
</dbReference>
<dbReference type="STRING" id="1137799.GZ78_22685"/>
<feature type="transmembrane region" description="Helical" evidence="1">
    <location>
        <begin position="26"/>
        <end position="45"/>
    </location>
</feature>